<dbReference type="AlphaFoldDB" id="A0AAN6YPK0"/>
<dbReference type="CDD" id="cd16443">
    <property type="entry name" value="LplA"/>
    <property type="match status" value="1"/>
</dbReference>
<keyword evidence="7" id="KW-1185">Reference proteome</keyword>
<evidence type="ECO:0000256" key="3">
    <source>
        <dbReference type="ARBA" id="ARBA00008242"/>
    </source>
</evidence>
<dbReference type="GO" id="GO:0017118">
    <property type="term" value="F:lipoyltransferase activity"/>
    <property type="evidence" value="ECO:0007669"/>
    <property type="project" value="TreeGrafter"/>
</dbReference>
<evidence type="ECO:0000256" key="1">
    <source>
        <dbReference type="ARBA" id="ARBA00003253"/>
    </source>
</evidence>
<reference evidence="6" key="1">
    <citation type="journal article" date="2023" name="Mol. Phylogenet. Evol.">
        <title>Genome-scale phylogeny and comparative genomics of the fungal order Sordariales.</title>
        <authorList>
            <person name="Hensen N."/>
            <person name="Bonometti L."/>
            <person name="Westerberg I."/>
            <person name="Brannstrom I.O."/>
            <person name="Guillou S."/>
            <person name="Cros-Aarteil S."/>
            <person name="Calhoun S."/>
            <person name="Haridas S."/>
            <person name="Kuo A."/>
            <person name="Mondo S."/>
            <person name="Pangilinan J."/>
            <person name="Riley R."/>
            <person name="LaButti K."/>
            <person name="Andreopoulos B."/>
            <person name="Lipzen A."/>
            <person name="Chen C."/>
            <person name="Yan M."/>
            <person name="Daum C."/>
            <person name="Ng V."/>
            <person name="Clum A."/>
            <person name="Steindorff A."/>
            <person name="Ohm R.A."/>
            <person name="Martin F."/>
            <person name="Silar P."/>
            <person name="Natvig D.O."/>
            <person name="Lalanne C."/>
            <person name="Gautier V."/>
            <person name="Ament-Velasquez S.L."/>
            <person name="Kruys A."/>
            <person name="Hutchinson M.I."/>
            <person name="Powell A.J."/>
            <person name="Barry K."/>
            <person name="Miller A.N."/>
            <person name="Grigoriev I.V."/>
            <person name="Debuchy R."/>
            <person name="Gladieux P."/>
            <person name="Hiltunen Thoren M."/>
            <person name="Johannesson H."/>
        </authorList>
    </citation>
    <scope>NUCLEOTIDE SEQUENCE</scope>
    <source>
        <strain evidence="6">CBS 990.96</strain>
    </source>
</reference>
<dbReference type="GO" id="GO:0009249">
    <property type="term" value="P:protein lipoylation"/>
    <property type="evidence" value="ECO:0007669"/>
    <property type="project" value="InterPro"/>
</dbReference>
<dbReference type="PANTHER" id="PTHR12561:SF3">
    <property type="entry name" value="LIPOYLTRANSFERASE 1, MITOCHONDRIAL"/>
    <property type="match status" value="1"/>
</dbReference>
<protein>
    <recommendedName>
        <fullName evidence="4">Putative lipoate-protein ligase A</fullName>
    </recommendedName>
</protein>
<gene>
    <name evidence="6" type="ORF">QBC38DRAFT_488766</name>
</gene>
<name>A0AAN6YPK0_9PEZI</name>
<comment type="caution">
    <text evidence="6">The sequence shown here is derived from an EMBL/GenBank/DDBJ whole genome shotgun (WGS) entry which is preliminary data.</text>
</comment>
<reference evidence="6" key="2">
    <citation type="submission" date="2023-05" db="EMBL/GenBank/DDBJ databases">
        <authorList>
            <consortium name="Lawrence Berkeley National Laboratory"/>
            <person name="Steindorff A."/>
            <person name="Hensen N."/>
            <person name="Bonometti L."/>
            <person name="Westerberg I."/>
            <person name="Brannstrom I.O."/>
            <person name="Guillou S."/>
            <person name="Cros-Aarteil S."/>
            <person name="Calhoun S."/>
            <person name="Haridas S."/>
            <person name="Kuo A."/>
            <person name="Mondo S."/>
            <person name="Pangilinan J."/>
            <person name="Riley R."/>
            <person name="Labutti K."/>
            <person name="Andreopoulos B."/>
            <person name="Lipzen A."/>
            <person name="Chen C."/>
            <person name="Yanf M."/>
            <person name="Daum C."/>
            <person name="Ng V."/>
            <person name="Clum A."/>
            <person name="Ohm R."/>
            <person name="Martin F."/>
            <person name="Silar P."/>
            <person name="Natvig D."/>
            <person name="Lalanne C."/>
            <person name="Gautier V."/>
            <person name="Ament-Velasquez S.L."/>
            <person name="Kruys A."/>
            <person name="Hutchinson M.I."/>
            <person name="Powell A.J."/>
            <person name="Barry K."/>
            <person name="Miller A.N."/>
            <person name="Grigoriev I.V."/>
            <person name="Debuchy R."/>
            <person name="Gladieux P."/>
            <person name="Thoren M.H."/>
            <person name="Johannesson H."/>
        </authorList>
    </citation>
    <scope>NUCLEOTIDE SEQUENCE</scope>
    <source>
        <strain evidence="6">CBS 990.96</strain>
    </source>
</reference>
<comment type="pathway">
    <text evidence="2">Protein modification; protein lipoylation via exogenous pathway; protein N(6)-(lipoyl)lysine from lipoate: step 2/2.</text>
</comment>
<dbReference type="GO" id="GO:0005739">
    <property type="term" value="C:mitochondrion"/>
    <property type="evidence" value="ECO:0007669"/>
    <property type="project" value="TreeGrafter"/>
</dbReference>
<dbReference type="InterPro" id="IPR004143">
    <property type="entry name" value="BPL_LPL_catalytic"/>
</dbReference>
<dbReference type="EMBL" id="MU865447">
    <property type="protein sequence ID" value="KAK4222944.1"/>
    <property type="molecule type" value="Genomic_DNA"/>
</dbReference>
<evidence type="ECO:0000313" key="7">
    <source>
        <dbReference type="Proteomes" id="UP001301958"/>
    </source>
</evidence>
<comment type="similarity">
    <text evidence="3">Belongs to the LplA family.</text>
</comment>
<accession>A0AAN6YPK0</accession>
<dbReference type="Pfam" id="PF21948">
    <property type="entry name" value="LplA-B_cat"/>
    <property type="match status" value="1"/>
</dbReference>
<evidence type="ECO:0000256" key="4">
    <source>
        <dbReference type="ARBA" id="ARBA00015925"/>
    </source>
</evidence>
<evidence type="ECO:0000256" key="2">
    <source>
        <dbReference type="ARBA" id="ARBA00005085"/>
    </source>
</evidence>
<dbReference type="InterPro" id="IPR004562">
    <property type="entry name" value="LipoylTrfase_LipoateP_Ligase"/>
</dbReference>
<comment type="function">
    <text evidence="1">Catalyzes both the ATP-dependent activation of exogenously supplied lipoate to lipoyl-AMP and the transfer of the activated lipoyl onto the lipoyl domains of lipoate-dependent enzymes.</text>
</comment>
<dbReference type="PROSITE" id="PS51733">
    <property type="entry name" value="BPL_LPL_CATALYTIC"/>
    <property type="match status" value="1"/>
</dbReference>
<feature type="domain" description="BPL/LPL catalytic" evidence="5">
    <location>
        <begin position="61"/>
        <end position="262"/>
    </location>
</feature>
<evidence type="ECO:0000259" key="5">
    <source>
        <dbReference type="PROSITE" id="PS51733"/>
    </source>
</evidence>
<sequence>MRPSLLLRPSIGWRSPVPIQTLPKRRYISAEALNRPIQIYRSLSDDPYLNLSIEHHLLQSSNAGSTILFIYFNKPSIVIGRNQNPWKEINFARQQRGLPTGEPVNATQPIHLVRRRSGGGTVFHDEGNANWCVICPPPDFDRDKHAEMVVRALKGIGCEGVRVNERHDIVQDVDPRNSPPTFKVSGSAYKLTRTRSLHHGTCLLESTNASSISELLRSPAEPFIKAAGVDSVRSPVKNLGKTDGEFRQAVVEEFKKMYNSPEINVNLVNEQEALAVESIRKGCEELKSPEWFYGQTPQFTLSWNPTSDDPRQRPENVLTNLINKDIASTLDIKLTIRHGNIKESFITGLHWTDEVAQDPNQAVNDALIGSPLHQIDFLSKLSRFCKDSPESLRRMVQVTDWLHAVFGKERSPLREKMAPEI</sequence>
<dbReference type="Proteomes" id="UP001301958">
    <property type="component" value="Unassembled WGS sequence"/>
</dbReference>
<proteinExistence type="inferred from homology"/>
<dbReference type="Gene3D" id="3.30.930.10">
    <property type="entry name" value="Bira Bifunctional Protein, Domain 2"/>
    <property type="match status" value="1"/>
</dbReference>
<organism evidence="6 7">
    <name type="scientific">Podospora fimiseda</name>
    <dbReference type="NCBI Taxonomy" id="252190"/>
    <lineage>
        <taxon>Eukaryota</taxon>
        <taxon>Fungi</taxon>
        <taxon>Dikarya</taxon>
        <taxon>Ascomycota</taxon>
        <taxon>Pezizomycotina</taxon>
        <taxon>Sordariomycetes</taxon>
        <taxon>Sordariomycetidae</taxon>
        <taxon>Sordariales</taxon>
        <taxon>Podosporaceae</taxon>
        <taxon>Podospora</taxon>
    </lineage>
</organism>
<dbReference type="InterPro" id="IPR045864">
    <property type="entry name" value="aa-tRNA-synth_II/BPL/LPL"/>
</dbReference>
<dbReference type="SUPFAM" id="SSF55681">
    <property type="entry name" value="Class II aaRS and biotin synthetases"/>
    <property type="match status" value="1"/>
</dbReference>
<dbReference type="PANTHER" id="PTHR12561">
    <property type="entry name" value="LIPOATE-PROTEIN LIGASE"/>
    <property type="match status" value="1"/>
</dbReference>
<evidence type="ECO:0000313" key="6">
    <source>
        <dbReference type="EMBL" id="KAK4222944.1"/>
    </source>
</evidence>